<evidence type="ECO:0000256" key="8">
    <source>
        <dbReference type="SAM" id="Phobius"/>
    </source>
</evidence>
<dbReference type="EMBL" id="FUWV01000008">
    <property type="protein sequence ID" value="SJZ68820.1"/>
    <property type="molecule type" value="Genomic_DNA"/>
</dbReference>
<feature type="transmembrane region" description="Helical" evidence="8">
    <location>
        <begin position="198"/>
        <end position="218"/>
    </location>
</feature>
<dbReference type="NCBIfam" id="TIGR03173">
    <property type="entry name" value="pbuX"/>
    <property type="match status" value="1"/>
</dbReference>
<dbReference type="NCBIfam" id="TIGR00801">
    <property type="entry name" value="ncs2"/>
    <property type="match status" value="1"/>
</dbReference>
<dbReference type="AlphaFoldDB" id="A0A1T4MNZ7"/>
<dbReference type="InterPro" id="IPR006043">
    <property type="entry name" value="NCS2"/>
</dbReference>
<keyword evidence="10" id="KW-1185">Reference proteome</keyword>
<keyword evidence="7 8" id="KW-0472">Membrane</keyword>
<feature type="transmembrane region" description="Helical" evidence="8">
    <location>
        <begin position="98"/>
        <end position="126"/>
    </location>
</feature>
<evidence type="ECO:0000256" key="5">
    <source>
        <dbReference type="ARBA" id="ARBA00022692"/>
    </source>
</evidence>
<evidence type="ECO:0000313" key="9">
    <source>
        <dbReference type="EMBL" id="SJZ68820.1"/>
    </source>
</evidence>
<evidence type="ECO:0000256" key="3">
    <source>
        <dbReference type="ARBA" id="ARBA00022448"/>
    </source>
</evidence>
<feature type="transmembrane region" description="Helical" evidence="8">
    <location>
        <begin position="138"/>
        <end position="160"/>
    </location>
</feature>
<keyword evidence="3" id="KW-0813">Transport</keyword>
<dbReference type="OrthoDB" id="9805749at2"/>
<dbReference type="PROSITE" id="PS01116">
    <property type="entry name" value="XANTH_URACIL_PERMASE"/>
    <property type="match status" value="1"/>
</dbReference>
<dbReference type="InterPro" id="IPR017588">
    <property type="entry name" value="UacT-like"/>
</dbReference>
<gene>
    <name evidence="9" type="ORF">SAMN02745973_01387</name>
</gene>
<feature type="transmembrane region" description="Helical" evidence="8">
    <location>
        <begin position="60"/>
        <end position="78"/>
    </location>
</feature>
<dbReference type="Pfam" id="PF00860">
    <property type="entry name" value="Xan_ur_permease"/>
    <property type="match status" value="1"/>
</dbReference>
<feature type="transmembrane region" description="Helical" evidence="8">
    <location>
        <begin position="320"/>
        <end position="339"/>
    </location>
</feature>
<evidence type="ECO:0000313" key="10">
    <source>
        <dbReference type="Proteomes" id="UP000196365"/>
    </source>
</evidence>
<name>A0A1T4MNZ7_9FIRM</name>
<comment type="similarity">
    <text evidence="2">Belongs to the nucleobase:cation symporter-2 (NCS2) (TC 2.A.40) family.</text>
</comment>
<keyword evidence="5 8" id="KW-0812">Transmembrane</keyword>
<feature type="transmembrane region" description="Helical" evidence="8">
    <location>
        <begin position="246"/>
        <end position="270"/>
    </location>
</feature>
<keyword evidence="6 8" id="KW-1133">Transmembrane helix</keyword>
<evidence type="ECO:0000256" key="4">
    <source>
        <dbReference type="ARBA" id="ARBA00022475"/>
    </source>
</evidence>
<dbReference type="NCBIfam" id="NF037981">
    <property type="entry name" value="NCS2_1"/>
    <property type="match status" value="1"/>
</dbReference>
<proteinExistence type="inferred from homology"/>
<feature type="transmembrane region" description="Helical" evidence="8">
    <location>
        <begin position="410"/>
        <end position="432"/>
    </location>
</feature>
<organism evidence="9 10">
    <name type="scientific">Garciella nitratireducens DSM 15102</name>
    <dbReference type="NCBI Taxonomy" id="1121911"/>
    <lineage>
        <taxon>Bacteria</taxon>
        <taxon>Bacillati</taxon>
        <taxon>Bacillota</taxon>
        <taxon>Clostridia</taxon>
        <taxon>Eubacteriales</taxon>
        <taxon>Eubacteriaceae</taxon>
        <taxon>Garciella</taxon>
    </lineage>
</organism>
<feature type="transmembrane region" description="Helical" evidence="8">
    <location>
        <begin position="378"/>
        <end position="398"/>
    </location>
</feature>
<evidence type="ECO:0000256" key="7">
    <source>
        <dbReference type="ARBA" id="ARBA00023136"/>
    </source>
</evidence>
<evidence type="ECO:0000256" key="2">
    <source>
        <dbReference type="ARBA" id="ARBA00008821"/>
    </source>
</evidence>
<dbReference type="GO" id="GO:0042907">
    <property type="term" value="F:xanthine transmembrane transporter activity"/>
    <property type="evidence" value="ECO:0007669"/>
    <property type="project" value="TreeGrafter"/>
</dbReference>
<feature type="transmembrane region" description="Helical" evidence="8">
    <location>
        <begin position="172"/>
        <end position="191"/>
    </location>
</feature>
<dbReference type="InterPro" id="IPR006042">
    <property type="entry name" value="Xan_ur_permease"/>
</dbReference>
<dbReference type="PANTHER" id="PTHR42810">
    <property type="entry name" value="PURINE PERMEASE C1399.01C-RELATED"/>
    <property type="match status" value="1"/>
</dbReference>
<keyword evidence="4" id="KW-1003">Cell membrane</keyword>
<reference evidence="9 10" key="1">
    <citation type="submission" date="2017-02" db="EMBL/GenBank/DDBJ databases">
        <authorList>
            <person name="Peterson S.W."/>
        </authorList>
    </citation>
    <scope>NUCLEOTIDE SEQUENCE [LARGE SCALE GENOMIC DNA]</scope>
    <source>
        <strain evidence="9 10">DSM 15102</strain>
    </source>
</reference>
<accession>A0A1T4MNZ7</accession>
<evidence type="ECO:0000256" key="1">
    <source>
        <dbReference type="ARBA" id="ARBA00004651"/>
    </source>
</evidence>
<comment type="subcellular location">
    <subcellularLocation>
        <location evidence="1">Cell membrane</location>
        <topology evidence="1">Multi-pass membrane protein</topology>
    </subcellularLocation>
</comment>
<feature type="transmembrane region" description="Helical" evidence="8">
    <location>
        <begin position="26"/>
        <end position="48"/>
    </location>
</feature>
<feature type="transmembrane region" description="Helical" evidence="8">
    <location>
        <begin position="345"/>
        <end position="366"/>
    </location>
</feature>
<dbReference type="GO" id="GO:0005886">
    <property type="term" value="C:plasma membrane"/>
    <property type="evidence" value="ECO:0007669"/>
    <property type="project" value="UniProtKB-SubCell"/>
</dbReference>
<dbReference type="PANTHER" id="PTHR42810:SF2">
    <property type="entry name" value="PURINE PERMEASE C1399.01C-RELATED"/>
    <property type="match status" value="1"/>
</dbReference>
<sequence length="444" mass="46195">MTKEFDVSIQNGIRYKVDDKPPLGEAILLALQNIFAAFGGIIAVPLIICQTLNLSVEDTAIMVSAAIFVSGITTFLQSKGIGPVGARVSGMMGTDFTFVGPSIAVGSSLGLPGLFGATILGSLVEIILSRFIKPLMKFFPPLITGIVVSLIGLTLLPVSIDWMAGGAGSADYGSVENIAVAMIVMLITLLLNQYGKGLFSPAAAFIGIIAGYMISYPLGMIDFTPVIEAKWIAIPSLFKYGVNFDFMAVLSFIPAYLVATIGTFGVMVAIGEASNKPLNSDEISSGVLADGVGSCIAGLFGAPPNTTFSQNVGLITLTGVASRFVMILAAIIMCFLGVFPKLGALISIMPSPVLGGVGIIMFGLVAAQGIKTLSTIKLGNRELLIISVSFALALGVSVKPEVLSQLPTALQMIFSSGISTGTIIALLLNIILKEGEIDKENNTL</sequence>
<dbReference type="RefSeq" id="WP_087678823.1">
    <property type="nucleotide sequence ID" value="NZ_FUWV01000008.1"/>
</dbReference>
<evidence type="ECO:0000256" key="6">
    <source>
        <dbReference type="ARBA" id="ARBA00022989"/>
    </source>
</evidence>
<protein>
    <submittedName>
        <fullName evidence="9">Nucleobase:cation symporter-2, NCS2 family</fullName>
    </submittedName>
</protein>
<dbReference type="Proteomes" id="UP000196365">
    <property type="component" value="Unassembled WGS sequence"/>
</dbReference>